<dbReference type="InterPro" id="IPR036390">
    <property type="entry name" value="WH_DNA-bd_sf"/>
</dbReference>
<dbReference type="Gene3D" id="1.10.10.10">
    <property type="entry name" value="Winged helix-like DNA-binding domain superfamily/Winged helix DNA-binding domain"/>
    <property type="match status" value="1"/>
</dbReference>
<gene>
    <name evidence="2" type="ORF">ABLG96_08375</name>
</gene>
<dbReference type="InterPro" id="IPR011991">
    <property type="entry name" value="ArsR-like_HTH"/>
</dbReference>
<dbReference type="EMBL" id="CP159218">
    <property type="protein sequence ID" value="XCG65288.1"/>
    <property type="molecule type" value="Genomic_DNA"/>
</dbReference>
<sequence>MIAGAPPPRAVVGTAALAALAVPARFALLSHLLAGGPRTASQCADVVGESASNCSWHLRALATVGLVERATPPAGTDARTRLWQAAAVGFEFGDESGPAAAVARRVIEGLSTEHEDHLHRRYLSREADLPTPWVDVAASNSYALRVTPGELTALIAEIDALIRPFVTPIRTDLPAGSEVAHLTLRAFLHPDLAPER</sequence>
<dbReference type="InterPro" id="IPR001845">
    <property type="entry name" value="HTH_ArsR_DNA-bd_dom"/>
</dbReference>
<dbReference type="Pfam" id="PF12840">
    <property type="entry name" value="HTH_20"/>
    <property type="match status" value="1"/>
</dbReference>
<feature type="domain" description="HTH arsR-type" evidence="1">
    <location>
        <begin position="15"/>
        <end position="112"/>
    </location>
</feature>
<evidence type="ECO:0000259" key="1">
    <source>
        <dbReference type="SMART" id="SM00418"/>
    </source>
</evidence>
<dbReference type="SMART" id="SM00418">
    <property type="entry name" value="HTH_ARSR"/>
    <property type="match status" value="1"/>
</dbReference>
<dbReference type="SUPFAM" id="SSF46785">
    <property type="entry name" value="Winged helix' DNA-binding domain"/>
    <property type="match status" value="1"/>
</dbReference>
<dbReference type="AlphaFoldDB" id="A0AAU8DVL5"/>
<dbReference type="CDD" id="cd00090">
    <property type="entry name" value="HTH_ARSR"/>
    <property type="match status" value="1"/>
</dbReference>
<reference evidence="2" key="1">
    <citation type="submission" date="2024-05" db="EMBL/GenBank/DDBJ databases">
        <authorList>
            <person name="Cai S.Y."/>
            <person name="Jin L.M."/>
            <person name="Li H.R."/>
        </authorList>
    </citation>
    <scope>NUCLEOTIDE SEQUENCE</scope>
    <source>
        <strain evidence="2">A5-74</strain>
    </source>
</reference>
<dbReference type="InterPro" id="IPR036388">
    <property type="entry name" value="WH-like_DNA-bd_sf"/>
</dbReference>
<dbReference type="GO" id="GO:0003700">
    <property type="term" value="F:DNA-binding transcription factor activity"/>
    <property type="evidence" value="ECO:0007669"/>
    <property type="project" value="InterPro"/>
</dbReference>
<name>A0AAU8DVL5_9ACTN</name>
<accession>A0AAU8DVL5</accession>
<protein>
    <submittedName>
        <fullName evidence="2">Helix-turn-helix domain-containing protein</fullName>
    </submittedName>
</protein>
<evidence type="ECO:0000313" key="2">
    <source>
        <dbReference type="EMBL" id="XCG65288.1"/>
    </source>
</evidence>
<dbReference type="RefSeq" id="WP_353650893.1">
    <property type="nucleotide sequence ID" value="NZ_CP159218.1"/>
</dbReference>
<proteinExistence type="predicted"/>
<organism evidence="2">
    <name type="scientific">Nakamurella sp. A5-74</name>
    <dbReference type="NCBI Taxonomy" id="3158264"/>
    <lineage>
        <taxon>Bacteria</taxon>
        <taxon>Bacillati</taxon>
        <taxon>Actinomycetota</taxon>
        <taxon>Actinomycetes</taxon>
        <taxon>Nakamurellales</taxon>
        <taxon>Nakamurellaceae</taxon>
        <taxon>Nakamurella</taxon>
    </lineage>
</organism>